<keyword evidence="2" id="KW-1185">Reference proteome</keyword>
<reference evidence="2" key="1">
    <citation type="journal article" date="2019" name="Int. J. Syst. Evol. Microbiol.">
        <title>The Global Catalogue of Microorganisms (GCM) 10K type strain sequencing project: providing services to taxonomists for standard genome sequencing and annotation.</title>
        <authorList>
            <consortium name="The Broad Institute Genomics Platform"/>
            <consortium name="The Broad Institute Genome Sequencing Center for Infectious Disease"/>
            <person name="Wu L."/>
            <person name="Ma J."/>
        </authorList>
    </citation>
    <scope>NUCLEOTIDE SEQUENCE [LARGE SCALE GENOMIC DNA]</scope>
    <source>
        <strain evidence="2">CGMCC 1.19029</strain>
    </source>
</reference>
<dbReference type="Gene3D" id="3.30.1460.10">
    <property type="match status" value="1"/>
</dbReference>
<dbReference type="EMBL" id="JBHSDY010000003">
    <property type="protein sequence ID" value="MFC4297796.1"/>
    <property type="molecule type" value="Genomic_DNA"/>
</dbReference>
<organism evidence="1 2">
    <name type="scientific">Castellaniella hirudinis</name>
    <dbReference type="NCBI Taxonomy" id="1144617"/>
    <lineage>
        <taxon>Bacteria</taxon>
        <taxon>Pseudomonadati</taxon>
        <taxon>Pseudomonadota</taxon>
        <taxon>Betaproteobacteria</taxon>
        <taxon>Burkholderiales</taxon>
        <taxon>Alcaligenaceae</taxon>
        <taxon>Castellaniella</taxon>
    </lineage>
</organism>
<dbReference type="CDD" id="cd16364">
    <property type="entry name" value="T3SC_I-like"/>
    <property type="match status" value="1"/>
</dbReference>
<accession>A0ABV8RZZ3</accession>
<dbReference type="SUPFAM" id="SSF69635">
    <property type="entry name" value="Type III secretory system chaperone-like"/>
    <property type="match status" value="1"/>
</dbReference>
<name>A0ABV8RZZ3_9BURK</name>
<dbReference type="Proteomes" id="UP001595756">
    <property type="component" value="Unassembled WGS sequence"/>
</dbReference>
<dbReference type="RefSeq" id="WP_376812343.1">
    <property type="nucleotide sequence ID" value="NZ_JBHSDY010000003.1"/>
</dbReference>
<gene>
    <name evidence="1" type="ORF">ACFO0J_07050</name>
</gene>
<sequence length="157" mass="16467">MDVSSLISLFGQEAGVNLTLSEAGTASLAFESGSVLHLEHDPQADALHCYVVLGQAPADPMRRHDVFRRMLAANAFGRDTDGATLGLDEVTGELLLSRRLDLSYADTACLRAAVESMVAVAADWQGRLNGADPTPASDAAEGMSPSGVLPPDFGLRV</sequence>
<dbReference type="Pfam" id="PF05932">
    <property type="entry name" value="CesT"/>
    <property type="match status" value="1"/>
</dbReference>
<comment type="caution">
    <text evidence="1">The sequence shown here is derived from an EMBL/GenBank/DDBJ whole genome shotgun (WGS) entry which is preliminary data.</text>
</comment>
<protein>
    <submittedName>
        <fullName evidence="1">Type III secretion system chaperone</fullName>
    </submittedName>
</protein>
<dbReference type="InterPro" id="IPR010261">
    <property type="entry name" value="Tir_chaperone"/>
</dbReference>
<evidence type="ECO:0000313" key="2">
    <source>
        <dbReference type="Proteomes" id="UP001595756"/>
    </source>
</evidence>
<proteinExistence type="predicted"/>
<evidence type="ECO:0000313" key="1">
    <source>
        <dbReference type="EMBL" id="MFC4297796.1"/>
    </source>
</evidence>